<proteinExistence type="inferred from homology"/>
<name>A0ABR8MU32_9BACL</name>
<evidence type="ECO:0000313" key="6">
    <source>
        <dbReference type="Proteomes" id="UP000609346"/>
    </source>
</evidence>
<gene>
    <name evidence="5" type="ORF">H8B09_04625</name>
</gene>
<dbReference type="InterPro" id="IPR029066">
    <property type="entry name" value="PLP-binding_barrel"/>
</dbReference>
<evidence type="ECO:0000256" key="1">
    <source>
        <dbReference type="ARBA" id="ARBA00022898"/>
    </source>
</evidence>
<dbReference type="PANTHER" id="PTHR10146:SF14">
    <property type="entry name" value="PYRIDOXAL PHOSPHATE HOMEOSTASIS PROTEIN"/>
    <property type="match status" value="1"/>
</dbReference>
<protein>
    <recommendedName>
        <fullName evidence="2">Pyridoxal phosphate homeostasis protein</fullName>
        <shortName evidence="2">PLP homeostasis protein</shortName>
    </recommendedName>
</protein>
<dbReference type="Pfam" id="PF01168">
    <property type="entry name" value="Ala_racemase_N"/>
    <property type="match status" value="1"/>
</dbReference>
<keyword evidence="1 2" id="KW-0663">Pyridoxal phosphate</keyword>
<reference evidence="5 6" key="1">
    <citation type="submission" date="2020-09" db="EMBL/GenBank/DDBJ databases">
        <title>Paenibacillus sp. strain PR3 16S rRNA gene Genome sequencing and assembly.</title>
        <authorList>
            <person name="Kim J."/>
        </authorList>
    </citation>
    <scope>NUCLEOTIDE SEQUENCE [LARGE SCALE GENOMIC DNA]</scope>
    <source>
        <strain evidence="5 6">PR3</strain>
    </source>
</reference>
<dbReference type="PIRSF" id="PIRSF004848">
    <property type="entry name" value="YBL036c_PLPDEIII"/>
    <property type="match status" value="1"/>
</dbReference>
<dbReference type="Gene3D" id="3.20.20.10">
    <property type="entry name" value="Alanine racemase"/>
    <property type="match status" value="1"/>
</dbReference>
<comment type="caution">
    <text evidence="5">The sequence shown here is derived from an EMBL/GenBank/DDBJ whole genome shotgun (WGS) entry which is preliminary data.</text>
</comment>
<evidence type="ECO:0000256" key="3">
    <source>
        <dbReference type="RuleBase" id="RU004514"/>
    </source>
</evidence>
<dbReference type="EMBL" id="JACXZA010000001">
    <property type="protein sequence ID" value="MBD3918029.1"/>
    <property type="molecule type" value="Genomic_DNA"/>
</dbReference>
<sequence>MVYQLSDRPAVLASSGERCNRPNGKLDWHGEEVNLLSTLTERIQDVEQLIQAACERSGRSRDEVNVVAVTKYVSLDSVRDVVAHGVRQLGENRWQNAKSKWEALQELPQSEAPVWHYIGSLQTNKVKDVIGKFTYIHSLDRLSLAQAIADRADKLGIIVPCFIQVNVSGEESKQGLEPDEVPAFLRELSQLRSIRPIGLMTMAPFEAEAEETRPVFRALRQLRDQLNELGIVEQPLTELSMGMSNDFTVAIEEGATWVRLGTILVGKEEA</sequence>
<dbReference type="SUPFAM" id="SSF51419">
    <property type="entry name" value="PLP-binding barrel"/>
    <property type="match status" value="1"/>
</dbReference>
<dbReference type="Proteomes" id="UP000609346">
    <property type="component" value="Unassembled WGS sequence"/>
</dbReference>
<organism evidence="5 6">
    <name type="scientific">Paenibacillus terricola</name>
    <dbReference type="NCBI Taxonomy" id="2763503"/>
    <lineage>
        <taxon>Bacteria</taxon>
        <taxon>Bacillati</taxon>
        <taxon>Bacillota</taxon>
        <taxon>Bacilli</taxon>
        <taxon>Bacillales</taxon>
        <taxon>Paenibacillaceae</taxon>
        <taxon>Paenibacillus</taxon>
    </lineage>
</organism>
<evidence type="ECO:0000256" key="2">
    <source>
        <dbReference type="HAMAP-Rule" id="MF_02087"/>
    </source>
</evidence>
<feature type="modified residue" description="N6-(pyridoxal phosphate)lysine" evidence="2">
    <location>
        <position position="71"/>
    </location>
</feature>
<comment type="function">
    <text evidence="2">Pyridoxal 5'-phosphate (PLP)-binding protein, which is involved in PLP homeostasis.</text>
</comment>
<dbReference type="CDD" id="cd00635">
    <property type="entry name" value="PLPDE_III_YBL036c_like"/>
    <property type="match status" value="1"/>
</dbReference>
<dbReference type="PANTHER" id="PTHR10146">
    <property type="entry name" value="PROLINE SYNTHETASE CO-TRANSCRIBED BACTERIAL HOMOLOG PROTEIN"/>
    <property type="match status" value="1"/>
</dbReference>
<keyword evidence="6" id="KW-1185">Reference proteome</keyword>
<evidence type="ECO:0000313" key="5">
    <source>
        <dbReference type="EMBL" id="MBD3918029.1"/>
    </source>
</evidence>
<dbReference type="NCBIfam" id="TIGR00044">
    <property type="entry name" value="YggS family pyridoxal phosphate-dependent enzyme"/>
    <property type="match status" value="1"/>
</dbReference>
<dbReference type="InterPro" id="IPR011078">
    <property type="entry name" value="PyrdxlP_homeostasis"/>
</dbReference>
<accession>A0ABR8MU32</accession>
<evidence type="ECO:0000259" key="4">
    <source>
        <dbReference type="Pfam" id="PF01168"/>
    </source>
</evidence>
<feature type="domain" description="Alanine racemase N-terminal" evidence="4">
    <location>
        <begin position="64"/>
        <end position="267"/>
    </location>
</feature>
<dbReference type="HAMAP" id="MF_02087">
    <property type="entry name" value="PLP_homeostasis"/>
    <property type="match status" value="1"/>
</dbReference>
<comment type="similarity">
    <text evidence="2 3">Belongs to the pyridoxal phosphate-binding protein YggS/PROSC family.</text>
</comment>
<dbReference type="InterPro" id="IPR001608">
    <property type="entry name" value="Ala_racemase_N"/>
</dbReference>